<feature type="region of interest" description="Disordered" evidence="1">
    <location>
        <begin position="1"/>
        <end position="78"/>
    </location>
</feature>
<accession>A0A381QRR6</accession>
<name>A0A381QRR6_9ZZZZ</name>
<sequence>MRRTRAGSPATSRYSTFRRWETSPTRSPPGEWIPICAPTYRFESNESTTTSPSGRQISSSSSRPSQDSSLCDSTTTSACRPATVAASAPGISRFRLNTLLVASSRQSMRLQAIP</sequence>
<dbReference type="EMBL" id="UINC01001467">
    <property type="protein sequence ID" value="SUZ81408.1"/>
    <property type="molecule type" value="Genomic_DNA"/>
</dbReference>
<organism evidence="2">
    <name type="scientific">marine metagenome</name>
    <dbReference type="NCBI Taxonomy" id="408172"/>
    <lineage>
        <taxon>unclassified sequences</taxon>
        <taxon>metagenomes</taxon>
        <taxon>ecological metagenomes</taxon>
    </lineage>
</organism>
<proteinExistence type="predicted"/>
<reference evidence="2" key="1">
    <citation type="submission" date="2018-05" db="EMBL/GenBank/DDBJ databases">
        <authorList>
            <person name="Lanie J.A."/>
            <person name="Ng W.-L."/>
            <person name="Kazmierczak K.M."/>
            <person name="Andrzejewski T.M."/>
            <person name="Davidsen T.M."/>
            <person name="Wayne K.J."/>
            <person name="Tettelin H."/>
            <person name="Glass J.I."/>
            <person name="Rusch D."/>
            <person name="Podicherti R."/>
            <person name="Tsui H.-C.T."/>
            <person name="Winkler M.E."/>
        </authorList>
    </citation>
    <scope>NUCLEOTIDE SEQUENCE</scope>
</reference>
<gene>
    <name evidence="2" type="ORF">METZ01_LOCUS34262</name>
</gene>
<evidence type="ECO:0000313" key="2">
    <source>
        <dbReference type="EMBL" id="SUZ81408.1"/>
    </source>
</evidence>
<protein>
    <submittedName>
        <fullName evidence="2">Uncharacterized protein</fullName>
    </submittedName>
</protein>
<feature type="compositionally biased region" description="Low complexity" evidence="1">
    <location>
        <begin position="51"/>
        <end position="73"/>
    </location>
</feature>
<dbReference type="AlphaFoldDB" id="A0A381QRR6"/>
<evidence type="ECO:0000256" key="1">
    <source>
        <dbReference type="SAM" id="MobiDB-lite"/>
    </source>
</evidence>